<dbReference type="InterPro" id="IPR052901">
    <property type="entry name" value="Bact_TGase-like"/>
</dbReference>
<dbReference type="AlphaFoldDB" id="A0A0U3KKI6"/>
<evidence type="ECO:0000256" key="1">
    <source>
        <dbReference type="SAM" id="MobiDB-lite"/>
    </source>
</evidence>
<reference evidence="4 5" key="1">
    <citation type="journal article" date="1991" name="Int. J. Syst. Bacteriol.">
        <title>Description of the erythromycin-producing bacterium Arthrobacter sp. strain NRRL B-3381 as Aeromicrobium erythreum gen. nov., sp. nov.</title>
        <authorList>
            <person name="Miller E.S."/>
            <person name="Woese C.R."/>
            <person name="Brenner S."/>
        </authorList>
    </citation>
    <scope>NUCLEOTIDE SEQUENCE [LARGE SCALE GENOMIC DNA]</scope>
    <source>
        <strain evidence="4 5">AR18</strain>
    </source>
</reference>
<dbReference type="Proteomes" id="UP000067689">
    <property type="component" value="Chromosome"/>
</dbReference>
<dbReference type="PANTHER" id="PTHR42736">
    <property type="entry name" value="PROTEIN-GLUTAMINE GAMMA-GLUTAMYLTRANSFERASE"/>
    <property type="match status" value="1"/>
</dbReference>
<protein>
    <recommendedName>
        <fullName evidence="3">Transglutaminase-like domain-containing protein</fullName>
    </recommendedName>
</protein>
<keyword evidence="2" id="KW-1133">Transmembrane helix</keyword>
<feature type="transmembrane region" description="Helical" evidence="2">
    <location>
        <begin position="46"/>
        <end position="64"/>
    </location>
</feature>
<sequence>MLRPEASTRRRAAAVPRRPWLDQLLVVGALAVLLLGYDTVVEGRDWWVTTTLVAGLVALVCAVLGSLAPRFAVPVGLLVLVVVLGWVFVPETFAGPLPTTSTFQGLGEALSRAQVIVMEEAAPAAAARPLVLLLAGAFGLLVLVLDLVLRLRVGVFLTGAVLLVVYAAPALVSGETPSLWVFAGAAACWLALLRTRTAATSAGWASLVPALGLGGSALLVGVLLPPVLPDVTAVAKPWGEPPPQVFGRGINPMLQLGQNLRRNSTTVSARYTTTLQDPPYLKVATLRDFRGRTWRPATANDGDPFESRIGIEPEVRTSQETTTIRIADLRSSMLPVPYPVLDVDGLRGAWSLRRTGLTISSDSSTTRDQQYTVTSLERLPTAEQMRALVTSPTAVPLDYTALPDDVPRVVASTAREVTADATNDYDRAMALQDYFRQNFVYSETAPVAEDYDGNGVGVLGTFLEEKAGYCVHFSSAMAVMARELGMPSRIAVGYAPGQAAGVDDDGNTEYEVTSDDLHAWPEIYFDGVGWVGFEPTPGVGSRTGFEEPEGTPESTEQAAPQDQPSQRPSDAAAEEGSVTTEASAADSEAPTAPRTALTVAVVLLLAALLPGLLRSLLRRRRLAASDPEPWWREVEASAVDVGLAVPRAGTPRGLVDVVGPRADPDDLRRVLTAVERSRYARPGTDVADEREAARRVVDRVRAAGSRGERLRALLLPRSLLRRR</sequence>
<dbReference type="Pfam" id="PF01841">
    <property type="entry name" value="Transglut_core"/>
    <property type="match status" value="1"/>
</dbReference>
<dbReference type="InterPro" id="IPR021878">
    <property type="entry name" value="TgpA_N"/>
</dbReference>
<dbReference type="SMART" id="SM00460">
    <property type="entry name" value="TGc"/>
    <property type="match status" value="1"/>
</dbReference>
<feature type="transmembrane region" description="Helical" evidence="2">
    <location>
        <begin position="595"/>
        <end position="613"/>
    </location>
</feature>
<keyword evidence="2" id="KW-0472">Membrane</keyword>
<dbReference type="SUPFAM" id="SSF54001">
    <property type="entry name" value="Cysteine proteinases"/>
    <property type="match status" value="1"/>
</dbReference>
<keyword evidence="5" id="KW-1185">Reference proteome</keyword>
<dbReference type="STRING" id="2041.AERYTH_11515"/>
<organism evidence="4 5">
    <name type="scientific">Aeromicrobium erythreum</name>
    <dbReference type="NCBI Taxonomy" id="2041"/>
    <lineage>
        <taxon>Bacteria</taxon>
        <taxon>Bacillati</taxon>
        <taxon>Actinomycetota</taxon>
        <taxon>Actinomycetes</taxon>
        <taxon>Propionibacteriales</taxon>
        <taxon>Nocardioidaceae</taxon>
        <taxon>Aeromicrobium</taxon>
    </lineage>
</organism>
<evidence type="ECO:0000313" key="5">
    <source>
        <dbReference type="Proteomes" id="UP000067689"/>
    </source>
</evidence>
<feature type="transmembrane region" description="Helical" evidence="2">
    <location>
        <begin position="20"/>
        <end position="40"/>
    </location>
</feature>
<feature type="transmembrane region" description="Helical" evidence="2">
    <location>
        <begin position="178"/>
        <end position="195"/>
    </location>
</feature>
<keyword evidence="2" id="KW-0812">Transmembrane</keyword>
<feature type="transmembrane region" description="Helical" evidence="2">
    <location>
        <begin position="71"/>
        <end position="89"/>
    </location>
</feature>
<dbReference type="RefSeq" id="WP_067858722.1">
    <property type="nucleotide sequence ID" value="NZ_CP011502.1"/>
</dbReference>
<dbReference type="OrthoDB" id="9804023at2"/>
<name>A0A0U3KKI6_9ACTN</name>
<feature type="transmembrane region" description="Helical" evidence="2">
    <location>
        <begin position="207"/>
        <end position="228"/>
    </location>
</feature>
<dbReference type="PANTHER" id="PTHR42736:SF1">
    <property type="entry name" value="PROTEIN-GLUTAMINE GAMMA-GLUTAMYLTRANSFERASE"/>
    <property type="match status" value="1"/>
</dbReference>
<evidence type="ECO:0000256" key="2">
    <source>
        <dbReference type="SAM" id="Phobius"/>
    </source>
</evidence>
<dbReference type="PATRIC" id="fig|2041.4.peg.2404"/>
<dbReference type="InterPro" id="IPR002931">
    <property type="entry name" value="Transglutaminase-like"/>
</dbReference>
<dbReference type="Gene3D" id="3.10.620.30">
    <property type="match status" value="1"/>
</dbReference>
<gene>
    <name evidence="4" type="ORF">AERYTH_11515</name>
</gene>
<accession>A0A0U3KKI6</accession>
<feature type="domain" description="Transglutaminase-like" evidence="3">
    <location>
        <begin position="462"/>
        <end position="537"/>
    </location>
</feature>
<feature type="transmembrane region" description="Helical" evidence="2">
    <location>
        <begin position="155"/>
        <end position="172"/>
    </location>
</feature>
<feature type="transmembrane region" description="Helical" evidence="2">
    <location>
        <begin position="130"/>
        <end position="148"/>
    </location>
</feature>
<dbReference type="Pfam" id="PF11992">
    <property type="entry name" value="TgpA_N"/>
    <property type="match status" value="1"/>
</dbReference>
<dbReference type="EMBL" id="CP011502">
    <property type="protein sequence ID" value="ALX05283.1"/>
    <property type="molecule type" value="Genomic_DNA"/>
</dbReference>
<evidence type="ECO:0000313" key="4">
    <source>
        <dbReference type="EMBL" id="ALX05283.1"/>
    </source>
</evidence>
<feature type="region of interest" description="Disordered" evidence="1">
    <location>
        <begin position="536"/>
        <end position="592"/>
    </location>
</feature>
<dbReference type="InterPro" id="IPR038765">
    <property type="entry name" value="Papain-like_cys_pep_sf"/>
</dbReference>
<feature type="compositionally biased region" description="Polar residues" evidence="1">
    <location>
        <begin position="552"/>
        <end position="568"/>
    </location>
</feature>
<evidence type="ECO:0000259" key="3">
    <source>
        <dbReference type="SMART" id="SM00460"/>
    </source>
</evidence>
<dbReference type="KEGG" id="aer:AERYTH_11515"/>
<proteinExistence type="predicted"/>